<dbReference type="Proteomes" id="UP001150217">
    <property type="component" value="Unassembled WGS sequence"/>
</dbReference>
<gene>
    <name evidence="3" type="ORF">C8R41DRAFT_842588</name>
</gene>
<keyword evidence="4" id="KW-1185">Reference proteome</keyword>
<feature type="chain" id="PRO_5045869773" evidence="2">
    <location>
        <begin position="27"/>
        <end position="271"/>
    </location>
</feature>
<protein>
    <submittedName>
        <fullName evidence="3">Uncharacterized protein</fullName>
    </submittedName>
</protein>
<evidence type="ECO:0000313" key="3">
    <source>
        <dbReference type="EMBL" id="KAJ4480313.1"/>
    </source>
</evidence>
<keyword evidence="2" id="KW-0732">Signal</keyword>
<accession>A0ABQ8V9G9</accession>
<evidence type="ECO:0000313" key="4">
    <source>
        <dbReference type="Proteomes" id="UP001150217"/>
    </source>
</evidence>
<proteinExistence type="predicted"/>
<reference evidence="3" key="1">
    <citation type="submission" date="2022-08" db="EMBL/GenBank/DDBJ databases">
        <title>A Global Phylogenomic Analysis of the Shiitake Genus Lentinula.</title>
        <authorList>
            <consortium name="DOE Joint Genome Institute"/>
            <person name="Sierra-Patev S."/>
            <person name="Min B."/>
            <person name="Naranjo-Ortiz M."/>
            <person name="Looney B."/>
            <person name="Konkel Z."/>
            <person name="Slot J.C."/>
            <person name="Sakamoto Y."/>
            <person name="Steenwyk J.L."/>
            <person name="Rokas A."/>
            <person name="Carro J."/>
            <person name="Camarero S."/>
            <person name="Ferreira P."/>
            <person name="Molpeceres G."/>
            <person name="Ruiz-Duenas F.J."/>
            <person name="Serrano A."/>
            <person name="Henrissat B."/>
            <person name="Drula E."/>
            <person name="Hughes K.W."/>
            <person name="Mata J.L."/>
            <person name="Ishikawa N.K."/>
            <person name="Vargas-Isla R."/>
            <person name="Ushijima S."/>
            <person name="Smith C.A."/>
            <person name="Ahrendt S."/>
            <person name="Andreopoulos W."/>
            <person name="He G."/>
            <person name="Labutti K."/>
            <person name="Lipzen A."/>
            <person name="Ng V."/>
            <person name="Riley R."/>
            <person name="Sandor L."/>
            <person name="Barry K."/>
            <person name="Martinez A.T."/>
            <person name="Xiao Y."/>
            <person name="Gibbons J.G."/>
            <person name="Terashima K."/>
            <person name="Grigoriev I.V."/>
            <person name="Hibbett D.S."/>
        </authorList>
    </citation>
    <scope>NUCLEOTIDE SEQUENCE</scope>
    <source>
        <strain evidence="3">RHP3577 ss4</strain>
    </source>
</reference>
<comment type="caution">
    <text evidence="3">The sequence shown here is derived from an EMBL/GenBank/DDBJ whole genome shotgun (WGS) entry which is preliminary data.</text>
</comment>
<organism evidence="3 4">
    <name type="scientific">Lentinula lateritia</name>
    <dbReference type="NCBI Taxonomy" id="40482"/>
    <lineage>
        <taxon>Eukaryota</taxon>
        <taxon>Fungi</taxon>
        <taxon>Dikarya</taxon>
        <taxon>Basidiomycota</taxon>
        <taxon>Agaricomycotina</taxon>
        <taxon>Agaricomycetes</taxon>
        <taxon>Agaricomycetidae</taxon>
        <taxon>Agaricales</taxon>
        <taxon>Marasmiineae</taxon>
        <taxon>Omphalotaceae</taxon>
        <taxon>Lentinula</taxon>
    </lineage>
</organism>
<feature type="region of interest" description="Disordered" evidence="1">
    <location>
        <begin position="222"/>
        <end position="244"/>
    </location>
</feature>
<evidence type="ECO:0000256" key="1">
    <source>
        <dbReference type="SAM" id="MobiDB-lite"/>
    </source>
</evidence>
<sequence length="271" mass="27007">MIMTLVKKSVVTICLGLALEFGCISALPQQASVTLFEFLPSGESNNAVQGTEWAQPIGTASDGSETTFIVENIQSTSGLVSSNGAIVLTTVTETAIETIVVSASGWAESNFPTTTAADSSQLGGGLDCHFTASASGECVEEEVLDDGSTSTRTLSGGVTAQILAISTGTLPSGVGVSAITSDSQQSTITVVSTTSSNQQSTITVVSTTSSNVQSTITFLSSSSSSTSASTFGSPSASASSNTSSSVHKGLGTGILAVIVGGIMLGASATLF</sequence>
<name>A0ABQ8V9G9_9AGAR</name>
<feature type="signal peptide" evidence="2">
    <location>
        <begin position="1"/>
        <end position="26"/>
    </location>
</feature>
<dbReference type="EMBL" id="JANVFT010000061">
    <property type="protein sequence ID" value="KAJ4480313.1"/>
    <property type="molecule type" value="Genomic_DNA"/>
</dbReference>
<evidence type="ECO:0000256" key="2">
    <source>
        <dbReference type="SAM" id="SignalP"/>
    </source>
</evidence>